<dbReference type="Proteomes" id="UP000245263">
    <property type="component" value="Chromosome 1"/>
</dbReference>
<evidence type="ECO:0000259" key="5">
    <source>
        <dbReference type="Pfam" id="PF25975"/>
    </source>
</evidence>
<evidence type="ECO:0000313" key="6">
    <source>
        <dbReference type="EMBL" id="BDA78554.1"/>
    </source>
</evidence>
<proteinExistence type="predicted"/>
<accession>A0ABM7UIH8</accession>
<dbReference type="PANTHER" id="PTHR30097">
    <property type="entry name" value="CATION EFFLUX SYSTEM PROTEIN CUSB"/>
    <property type="match status" value="1"/>
</dbReference>
<sequence>MIEHMFNGVIGIWQRITSQRKGKTLFLMMTAFLVLFTFSCAKKKEIYYCPMHTFYTSDRPGTCPICNMDLVKKEDHSEHSDHSPEITMKEDDHEMDTGKIGKSNADDSSEIYLSSEKQQSIGIRTELVSRRNLIKKISLYSSVAYDPELYNALLEYKQAVQSSGLLPESSSSLGIANLQLRLKQLGLSTGQIQVWTSGRRDPSELIIGGKSGRAHIYSQVYETELSMAKPGLNIRFKTDVFPDKEFQGKIKSIDNIVDKNSRTLRLRSEVIDPGHILKPQMFGEAMIEISFPKLLTIPTSAVLDTGVRKIVYVQTNANSFRAVTVKIGRNVDTWSEVLSGLEEGQQVVSESTFLIDSEAKIRFGSNSHNH</sequence>
<dbReference type="EMBL" id="AP025028">
    <property type="protein sequence ID" value="BDA78554.1"/>
    <property type="molecule type" value="Genomic_DNA"/>
</dbReference>
<keyword evidence="1" id="KW-0813">Transport</keyword>
<evidence type="ECO:0000256" key="1">
    <source>
        <dbReference type="ARBA" id="ARBA00022448"/>
    </source>
</evidence>
<feature type="region of interest" description="Disordered" evidence="2">
    <location>
        <begin position="75"/>
        <end position="95"/>
    </location>
</feature>
<evidence type="ECO:0000259" key="4">
    <source>
        <dbReference type="Pfam" id="PF25954"/>
    </source>
</evidence>
<keyword evidence="7" id="KW-1185">Reference proteome</keyword>
<dbReference type="InterPro" id="IPR058792">
    <property type="entry name" value="Beta-barrel_RND_2"/>
</dbReference>
<evidence type="ECO:0000259" key="3">
    <source>
        <dbReference type="Pfam" id="PF19335"/>
    </source>
</evidence>
<dbReference type="Pfam" id="PF19335">
    <property type="entry name" value="HMBD"/>
    <property type="match status" value="1"/>
</dbReference>
<dbReference type="PANTHER" id="PTHR30097:SF15">
    <property type="entry name" value="CATION EFFLUX SYSTEM PROTEIN CUSB"/>
    <property type="match status" value="1"/>
</dbReference>
<organism evidence="6 7">
    <name type="scientific">Leptospira kobayashii</name>
    <dbReference type="NCBI Taxonomy" id="1917830"/>
    <lineage>
        <taxon>Bacteria</taxon>
        <taxon>Pseudomonadati</taxon>
        <taxon>Spirochaetota</taxon>
        <taxon>Spirochaetia</taxon>
        <taxon>Leptospirales</taxon>
        <taxon>Leptospiraceae</taxon>
        <taxon>Leptospira</taxon>
    </lineage>
</organism>
<feature type="domain" description="CzcB-like C-terminal circularly permuted SH3-like" evidence="5">
    <location>
        <begin position="295"/>
        <end position="355"/>
    </location>
</feature>
<feature type="domain" description="CusB-like beta-barrel" evidence="4">
    <location>
        <begin position="219"/>
        <end position="287"/>
    </location>
</feature>
<evidence type="ECO:0008006" key="8">
    <source>
        <dbReference type="Google" id="ProtNLM"/>
    </source>
</evidence>
<evidence type="ECO:0000313" key="7">
    <source>
        <dbReference type="Proteomes" id="UP000245263"/>
    </source>
</evidence>
<protein>
    <recommendedName>
        <fullName evidence="8">HlyD family secretion protein</fullName>
    </recommendedName>
</protein>
<dbReference type="Gene3D" id="2.40.420.20">
    <property type="match status" value="1"/>
</dbReference>
<dbReference type="Gene3D" id="2.40.30.170">
    <property type="match status" value="1"/>
</dbReference>
<reference evidence="6 7" key="1">
    <citation type="submission" date="2021-08" db="EMBL/GenBank/DDBJ databases">
        <title>Complete genome sequence of Leptospira kobayashii strain E30.</title>
        <authorList>
            <person name="Nakao R."/>
            <person name="Nakamura S."/>
            <person name="Masuzawa T."/>
            <person name="Koizumi N."/>
        </authorList>
    </citation>
    <scope>NUCLEOTIDE SEQUENCE [LARGE SCALE GENOMIC DNA]</scope>
    <source>
        <strain evidence="6 7">E30</strain>
    </source>
</reference>
<dbReference type="InterPro" id="IPR058649">
    <property type="entry name" value="CzcB_C"/>
</dbReference>
<dbReference type="InterPro" id="IPR045800">
    <property type="entry name" value="HMBD"/>
</dbReference>
<name>A0ABM7UIH8_9LEPT</name>
<dbReference type="SUPFAM" id="SSF111369">
    <property type="entry name" value="HlyD-like secretion proteins"/>
    <property type="match status" value="1"/>
</dbReference>
<evidence type="ECO:0000256" key="2">
    <source>
        <dbReference type="SAM" id="MobiDB-lite"/>
    </source>
</evidence>
<feature type="domain" description="Heavy metal binding" evidence="3">
    <location>
        <begin position="47"/>
        <end position="73"/>
    </location>
</feature>
<gene>
    <name evidence="6" type="ORF">LPTSP3_g14840</name>
</gene>
<dbReference type="InterPro" id="IPR051909">
    <property type="entry name" value="MFP_Cation_Efflux"/>
</dbReference>
<dbReference type="Pfam" id="PF25954">
    <property type="entry name" value="Beta-barrel_RND_2"/>
    <property type="match status" value="1"/>
</dbReference>
<dbReference type="Pfam" id="PF25975">
    <property type="entry name" value="CzcB_C"/>
    <property type="match status" value="1"/>
</dbReference>